<dbReference type="AlphaFoldDB" id="E3N6N2"/>
<name>E3N6N2_CAERE</name>
<accession>E3N6N2</accession>
<dbReference type="GO" id="GO:0008340">
    <property type="term" value="P:determination of adult lifespan"/>
    <property type="evidence" value="ECO:0007669"/>
    <property type="project" value="EnsemblMetazoa"/>
</dbReference>
<dbReference type="GO" id="GO:0050829">
    <property type="term" value="P:defense response to Gram-negative bacterium"/>
    <property type="evidence" value="ECO:0007669"/>
    <property type="project" value="EnsemblMetazoa"/>
</dbReference>
<dbReference type="OrthoDB" id="20960at2759"/>
<keyword evidence="1" id="KW-0175">Coiled coil</keyword>
<evidence type="ECO:0000256" key="1">
    <source>
        <dbReference type="SAM" id="Coils"/>
    </source>
</evidence>
<dbReference type="GO" id="GO:0036498">
    <property type="term" value="P:IRE1-mediated unfolded protein response"/>
    <property type="evidence" value="ECO:0007669"/>
    <property type="project" value="EnsemblMetazoa"/>
</dbReference>
<dbReference type="SUPFAM" id="SSF57959">
    <property type="entry name" value="Leucine zipper domain"/>
    <property type="match status" value="1"/>
</dbReference>
<dbReference type="PANTHER" id="PTHR46542:SF1">
    <property type="entry name" value="X-BOX BINDING PROTEIN 1"/>
    <property type="match status" value="1"/>
</dbReference>
<dbReference type="Gene3D" id="1.20.5.170">
    <property type="match status" value="1"/>
</dbReference>
<dbReference type="GO" id="GO:0000977">
    <property type="term" value="F:RNA polymerase II transcription regulatory region sequence-specific DNA binding"/>
    <property type="evidence" value="ECO:0007669"/>
    <property type="project" value="EnsemblMetazoa"/>
</dbReference>
<dbReference type="GO" id="GO:0045944">
    <property type="term" value="P:positive regulation of transcription by RNA polymerase II"/>
    <property type="evidence" value="ECO:0007669"/>
    <property type="project" value="EnsemblMetazoa"/>
</dbReference>
<evidence type="ECO:0000313" key="4">
    <source>
        <dbReference type="Proteomes" id="UP000008281"/>
    </source>
</evidence>
<dbReference type="InterPro" id="IPR052470">
    <property type="entry name" value="ER_Stress-Reg_TF"/>
</dbReference>
<protein>
    <submittedName>
        <fullName evidence="3">CRE-XBP-1 protein</fullName>
    </submittedName>
</protein>
<keyword evidence="4" id="KW-1185">Reference proteome</keyword>
<dbReference type="PANTHER" id="PTHR46542">
    <property type="entry name" value="X-BOX BINDING PROTEIN 1"/>
    <property type="match status" value="1"/>
</dbReference>
<dbReference type="STRING" id="31234.E3N6N2"/>
<dbReference type="EMBL" id="DS268541">
    <property type="protein sequence ID" value="EFO88152.1"/>
    <property type="molecule type" value="Genomic_DNA"/>
</dbReference>
<dbReference type="CDD" id="cd14691">
    <property type="entry name" value="bZIP_XBP1"/>
    <property type="match status" value="1"/>
</dbReference>
<dbReference type="InterPro" id="IPR046347">
    <property type="entry name" value="bZIP_sf"/>
</dbReference>
<feature type="coiled-coil region" evidence="1">
    <location>
        <begin position="99"/>
        <end position="133"/>
    </location>
</feature>
<dbReference type="PROSITE" id="PS50217">
    <property type="entry name" value="BZIP"/>
    <property type="match status" value="1"/>
</dbReference>
<gene>
    <name evidence="3" type="primary">Cre-xbp-1</name>
    <name evidence="3" type="ORF">CRE_06933</name>
</gene>
<evidence type="ECO:0000313" key="3">
    <source>
        <dbReference type="EMBL" id="EFO88152.1"/>
    </source>
</evidence>
<dbReference type="eggNOG" id="KOG4005">
    <property type="taxonomic scope" value="Eukaryota"/>
</dbReference>
<dbReference type="FunCoup" id="E3N6N2">
    <property type="interactions" value="784"/>
</dbReference>
<feature type="region of interest" description="Disordered" evidence="2">
    <location>
        <begin position="266"/>
        <end position="294"/>
    </location>
</feature>
<dbReference type="Proteomes" id="UP000008281">
    <property type="component" value="Unassembled WGS sequence"/>
</dbReference>
<feature type="region of interest" description="Disordered" evidence="2">
    <location>
        <begin position="71"/>
        <end position="91"/>
    </location>
</feature>
<dbReference type="SMART" id="SM00338">
    <property type="entry name" value="BRLZ"/>
    <property type="match status" value="1"/>
</dbReference>
<feature type="compositionally biased region" description="Low complexity" evidence="2">
    <location>
        <begin position="273"/>
        <end position="282"/>
    </location>
</feature>
<dbReference type="PROSITE" id="PS00036">
    <property type="entry name" value="BZIP_BASIC"/>
    <property type="match status" value="1"/>
</dbReference>
<feature type="region of interest" description="Disordered" evidence="2">
    <location>
        <begin position="197"/>
        <end position="217"/>
    </location>
</feature>
<reference evidence="3" key="1">
    <citation type="submission" date="2007-07" db="EMBL/GenBank/DDBJ databases">
        <title>PCAP assembly of the Caenorhabditis remanei genome.</title>
        <authorList>
            <consortium name="The Caenorhabditis remanei Sequencing Consortium"/>
            <person name="Wilson R.K."/>
        </authorList>
    </citation>
    <scope>NUCLEOTIDE SEQUENCE [LARGE SCALE GENOMIC DNA]</scope>
    <source>
        <strain evidence="3">PB4641</strain>
    </source>
</reference>
<dbReference type="InterPro" id="IPR004827">
    <property type="entry name" value="bZIP"/>
</dbReference>
<dbReference type="HOGENOM" id="CLU_708281_0_0_1"/>
<dbReference type="Pfam" id="PF07716">
    <property type="entry name" value="bZIP_2"/>
    <property type="match status" value="1"/>
</dbReference>
<dbReference type="GO" id="GO:0009408">
    <property type="term" value="P:response to heat"/>
    <property type="evidence" value="ECO:0007669"/>
    <property type="project" value="EnsemblMetazoa"/>
</dbReference>
<organism evidence="4">
    <name type="scientific">Caenorhabditis remanei</name>
    <name type="common">Caenorhabditis vulgaris</name>
    <dbReference type="NCBI Taxonomy" id="31234"/>
    <lineage>
        <taxon>Eukaryota</taxon>
        <taxon>Metazoa</taxon>
        <taxon>Ecdysozoa</taxon>
        <taxon>Nematoda</taxon>
        <taxon>Chromadorea</taxon>
        <taxon>Rhabditida</taxon>
        <taxon>Rhabditina</taxon>
        <taxon>Rhabditomorpha</taxon>
        <taxon>Rhabditoidea</taxon>
        <taxon>Rhabditidae</taxon>
        <taxon>Peloderinae</taxon>
        <taxon>Caenorhabditis</taxon>
    </lineage>
</organism>
<evidence type="ECO:0000256" key="2">
    <source>
        <dbReference type="SAM" id="MobiDB-lite"/>
    </source>
</evidence>
<dbReference type="GO" id="GO:0005634">
    <property type="term" value="C:nucleus"/>
    <property type="evidence" value="ECO:0007669"/>
    <property type="project" value="TreeGrafter"/>
</dbReference>
<dbReference type="OMA" id="DPGNWNF"/>
<sequence length="352" mass="39515">MSNYPKRIYVLPARQPRVIPQSYVAAPVQRPMKRPVPAEQIVAELLGDDLGPSGPRKRERLNHLTAEEKMDRRKMKNRVAAQNARDKKKERSGKIEEVVVDLVEENRLLRVENEKLRRQNEELLRQQSLMNNTVQIVNEPPMYINTVENNENLVTDSNIYSNVVYEEEVVEEVVGGGDEQCAFESAVFINAPLPWDKANRSSTNTANQPRRTDSNKKTTLDTYLTILSILCNHMDRDKTNTSTESSNTSSPSGEFDRLVAGYIEEGGDGFAPSTSSGSIRTSSETREAFSPGSLALSPSMSCNSSTDWNTDDDFLMNCGASTQTTDDALIDPGNWNFETFDEDSIDLNFFQN</sequence>
<proteinExistence type="predicted"/>
<feature type="compositionally biased region" description="Polar residues" evidence="2">
    <location>
        <begin position="200"/>
        <end position="209"/>
    </location>
</feature>
<dbReference type="GO" id="GO:0000981">
    <property type="term" value="F:DNA-binding transcription factor activity, RNA polymerase II-specific"/>
    <property type="evidence" value="ECO:0007669"/>
    <property type="project" value="TreeGrafter"/>
</dbReference>